<dbReference type="InterPro" id="IPR014048">
    <property type="entry name" value="MethylDNA_cys_MeTrfase_DNA-bd"/>
</dbReference>
<dbReference type="EMBL" id="PNBW01000078">
    <property type="protein sequence ID" value="TMO72561.1"/>
    <property type="molecule type" value="Genomic_DNA"/>
</dbReference>
<dbReference type="CDD" id="cd06445">
    <property type="entry name" value="ATase"/>
    <property type="match status" value="1"/>
</dbReference>
<accession>A0A5S3V8M5</accession>
<keyword evidence="3" id="KW-0808">Transferase</keyword>
<dbReference type="Proteomes" id="UP000307164">
    <property type="component" value="Unassembled WGS sequence"/>
</dbReference>
<dbReference type="OrthoDB" id="9132167at2"/>
<protein>
    <submittedName>
        <fullName evidence="3">Cysteine methyltransferase</fullName>
    </submittedName>
</protein>
<evidence type="ECO:0000313" key="6">
    <source>
        <dbReference type="Proteomes" id="UP000307217"/>
    </source>
</evidence>
<reference evidence="3" key="3">
    <citation type="submission" date="2019-09" db="EMBL/GenBank/DDBJ databases">
        <title>Co-occurence of chitin degradation, pigmentation and bioactivity in marine Pseudoalteromonas.</title>
        <authorList>
            <person name="Sonnenschein E.C."/>
            <person name="Bech P.K."/>
        </authorList>
    </citation>
    <scope>NUCLEOTIDE SEQUENCE</scope>
    <source>
        <strain evidence="3">S3790</strain>
        <strain evidence="4 5">S3895</strain>
    </source>
</reference>
<evidence type="ECO:0000256" key="1">
    <source>
        <dbReference type="ARBA" id="ARBA00022763"/>
    </source>
</evidence>
<reference evidence="3 6" key="1">
    <citation type="submission" date="2018-01" db="EMBL/GenBank/DDBJ databases">
        <authorList>
            <person name="Paulsen S."/>
            <person name="Gram L.K."/>
        </authorList>
    </citation>
    <scope>NUCLEOTIDE SEQUENCE [LARGE SCALE GENOMIC DNA]</scope>
    <source>
        <strain evidence="3 6">S3790</strain>
        <strain evidence="4">S3895</strain>
    </source>
</reference>
<evidence type="ECO:0000313" key="4">
    <source>
        <dbReference type="EMBL" id="TMO72561.1"/>
    </source>
</evidence>
<dbReference type="Proteomes" id="UP000307217">
    <property type="component" value="Unassembled WGS sequence"/>
</dbReference>
<evidence type="ECO:0000259" key="2">
    <source>
        <dbReference type="Pfam" id="PF01035"/>
    </source>
</evidence>
<dbReference type="GO" id="GO:0006281">
    <property type="term" value="P:DNA repair"/>
    <property type="evidence" value="ECO:0007669"/>
    <property type="project" value="InterPro"/>
</dbReference>
<evidence type="ECO:0000313" key="3">
    <source>
        <dbReference type="EMBL" id="TMO68228.1"/>
    </source>
</evidence>
<dbReference type="GO" id="GO:0032259">
    <property type="term" value="P:methylation"/>
    <property type="evidence" value="ECO:0007669"/>
    <property type="project" value="UniProtKB-KW"/>
</dbReference>
<keyword evidence="3" id="KW-0489">Methyltransferase</keyword>
<keyword evidence="5" id="KW-1185">Reference proteome</keyword>
<dbReference type="Gene3D" id="1.10.10.10">
    <property type="entry name" value="Winged helix-like DNA-binding domain superfamily/Winged helix DNA-binding domain"/>
    <property type="match status" value="1"/>
</dbReference>
<organism evidence="3 6">
    <name type="scientific">Pseudoalteromonas aurantia</name>
    <dbReference type="NCBI Taxonomy" id="43654"/>
    <lineage>
        <taxon>Bacteria</taxon>
        <taxon>Pseudomonadati</taxon>
        <taxon>Pseudomonadota</taxon>
        <taxon>Gammaproteobacteria</taxon>
        <taxon>Alteromonadales</taxon>
        <taxon>Pseudoalteromonadaceae</taxon>
        <taxon>Pseudoalteromonas</taxon>
    </lineage>
</organism>
<dbReference type="InterPro" id="IPR036388">
    <property type="entry name" value="WH-like_DNA-bd_sf"/>
</dbReference>
<dbReference type="EMBL" id="PNBX01000042">
    <property type="protein sequence ID" value="TMO68228.1"/>
    <property type="molecule type" value="Genomic_DNA"/>
</dbReference>
<gene>
    <name evidence="3" type="ORF">CWC19_10320</name>
    <name evidence="4" type="ORF">CWC20_15065</name>
</gene>
<dbReference type="Pfam" id="PF01035">
    <property type="entry name" value="DNA_binding_1"/>
    <property type="match status" value="1"/>
</dbReference>
<evidence type="ECO:0000313" key="5">
    <source>
        <dbReference type="Proteomes" id="UP000307164"/>
    </source>
</evidence>
<dbReference type="PANTHER" id="PTHR42942">
    <property type="entry name" value="6-O-METHYLGUANINE DNA METHYLTRANSFERASE"/>
    <property type="match status" value="1"/>
</dbReference>
<dbReference type="AlphaFoldDB" id="A0A5S3V8M5"/>
<comment type="caution">
    <text evidence="3">The sequence shown here is derived from an EMBL/GenBank/DDBJ whole genome shotgun (WGS) entry which is preliminary data.</text>
</comment>
<proteinExistence type="predicted"/>
<dbReference type="InterPro" id="IPR052520">
    <property type="entry name" value="ATL_DNA_repair"/>
</dbReference>
<sequence>MQGEHKQRLFTLIGAIPKGKVAAYGQLANLAGLPRQARAVGRLLKELPKGSALPWHRVVNSKGKISFPHGSKKYIEQKENLELEGIVFIKDKINMRIYQWD</sequence>
<name>A0A5S3V8M5_9GAMM</name>
<dbReference type="GO" id="GO:0008168">
    <property type="term" value="F:methyltransferase activity"/>
    <property type="evidence" value="ECO:0007669"/>
    <property type="project" value="UniProtKB-KW"/>
</dbReference>
<dbReference type="RefSeq" id="WP_138591805.1">
    <property type="nucleotide sequence ID" value="NZ_PNBW01000078.1"/>
</dbReference>
<dbReference type="PANTHER" id="PTHR42942:SF1">
    <property type="entry name" value="ALKYLTRANSFERASE-LIKE PROTEIN 1"/>
    <property type="match status" value="1"/>
</dbReference>
<dbReference type="InterPro" id="IPR036217">
    <property type="entry name" value="MethylDNA_cys_MeTrfase_DNAb"/>
</dbReference>
<reference evidence="6" key="2">
    <citation type="submission" date="2019-06" db="EMBL/GenBank/DDBJ databases">
        <title>Co-occurence of chitin degradation, pigmentation and bioactivity in marine Pseudoalteromonas.</title>
        <authorList>
            <person name="Sonnenschein E.C."/>
            <person name="Bech P.K."/>
        </authorList>
    </citation>
    <scope>NUCLEOTIDE SEQUENCE [LARGE SCALE GENOMIC DNA]</scope>
    <source>
        <strain evidence="6">S3790</strain>
    </source>
</reference>
<dbReference type="SUPFAM" id="SSF46767">
    <property type="entry name" value="Methylated DNA-protein cysteine methyltransferase, C-terminal domain"/>
    <property type="match status" value="1"/>
</dbReference>
<keyword evidence="1" id="KW-0227">DNA damage</keyword>
<feature type="domain" description="Methylated-DNA-[protein]-cysteine S-methyltransferase DNA binding" evidence="2">
    <location>
        <begin position="6"/>
        <end position="86"/>
    </location>
</feature>